<gene>
    <name evidence="6" type="primary">LOC112280293</name>
</gene>
<dbReference type="PROSITE" id="PS50088">
    <property type="entry name" value="ANK_REPEAT"/>
    <property type="match status" value="4"/>
</dbReference>
<feature type="transmembrane region" description="Helical" evidence="4">
    <location>
        <begin position="615"/>
        <end position="635"/>
    </location>
</feature>
<reference evidence="6" key="3">
    <citation type="submission" date="2020-12" db="UniProtKB">
        <authorList>
            <consortium name="EnsemblPlants"/>
        </authorList>
    </citation>
    <scope>IDENTIFICATION</scope>
</reference>
<keyword evidence="4" id="KW-1133">Transmembrane helix</keyword>
<feature type="domain" description="PGG" evidence="5">
    <location>
        <begin position="556"/>
        <end position="642"/>
    </location>
</feature>
<dbReference type="Proteomes" id="UP000006727">
    <property type="component" value="Chromosome 3"/>
</dbReference>
<dbReference type="EMBL" id="ABEU02000003">
    <property type="status" value="NOT_ANNOTATED_CDS"/>
    <property type="molecule type" value="Genomic_DNA"/>
</dbReference>
<dbReference type="InParanoid" id="A0A7I4D856"/>
<dbReference type="Gramene" id="Pp3c3_11090V3.3">
    <property type="protein sequence ID" value="Pp3c3_11090V3.3"/>
    <property type="gene ID" value="Pp3c3_11090"/>
</dbReference>
<dbReference type="SUPFAM" id="SSF48403">
    <property type="entry name" value="Ankyrin repeat"/>
    <property type="match status" value="2"/>
</dbReference>
<dbReference type="EnsemblPlants" id="Pp3c3_11090V3.3">
    <property type="protein sequence ID" value="Pp3c3_11090V3.3"/>
    <property type="gene ID" value="Pp3c3_11090"/>
</dbReference>
<dbReference type="PANTHER" id="PTHR24198:SF165">
    <property type="entry name" value="ANKYRIN REPEAT-CONTAINING PROTEIN-RELATED"/>
    <property type="match status" value="1"/>
</dbReference>
<reference evidence="6 7" key="1">
    <citation type="journal article" date="2008" name="Science">
        <title>The Physcomitrella genome reveals evolutionary insights into the conquest of land by plants.</title>
        <authorList>
            <person name="Rensing S."/>
            <person name="Lang D."/>
            <person name="Zimmer A."/>
            <person name="Terry A."/>
            <person name="Salamov A."/>
            <person name="Shapiro H."/>
            <person name="Nishiyama T."/>
            <person name="Perroud P.-F."/>
            <person name="Lindquist E."/>
            <person name="Kamisugi Y."/>
            <person name="Tanahashi T."/>
            <person name="Sakakibara K."/>
            <person name="Fujita T."/>
            <person name="Oishi K."/>
            <person name="Shin-I T."/>
            <person name="Kuroki Y."/>
            <person name="Toyoda A."/>
            <person name="Suzuki Y."/>
            <person name="Hashimoto A."/>
            <person name="Yamaguchi K."/>
            <person name="Sugano A."/>
            <person name="Kohara Y."/>
            <person name="Fujiyama A."/>
            <person name="Anterola A."/>
            <person name="Aoki S."/>
            <person name="Ashton N."/>
            <person name="Barbazuk W.B."/>
            <person name="Barker E."/>
            <person name="Bennetzen J."/>
            <person name="Bezanilla M."/>
            <person name="Blankenship R."/>
            <person name="Cho S.H."/>
            <person name="Dutcher S."/>
            <person name="Estelle M."/>
            <person name="Fawcett J.A."/>
            <person name="Gundlach H."/>
            <person name="Hanada K."/>
            <person name="Heyl A."/>
            <person name="Hicks K.A."/>
            <person name="Hugh J."/>
            <person name="Lohr M."/>
            <person name="Mayer K."/>
            <person name="Melkozernov A."/>
            <person name="Murata T."/>
            <person name="Nelson D."/>
            <person name="Pils B."/>
            <person name="Prigge M."/>
            <person name="Reiss B."/>
            <person name="Renner T."/>
            <person name="Rombauts S."/>
            <person name="Rushton P."/>
            <person name="Sanderfoot A."/>
            <person name="Schween G."/>
            <person name="Shiu S.-H."/>
            <person name="Stueber K."/>
            <person name="Theodoulou F.L."/>
            <person name="Tu H."/>
            <person name="Van de Peer Y."/>
            <person name="Verrier P.J."/>
            <person name="Waters E."/>
            <person name="Wood A."/>
            <person name="Yang L."/>
            <person name="Cove D."/>
            <person name="Cuming A."/>
            <person name="Hasebe M."/>
            <person name="Lucas S."/>
            <person name="Mishler D.B."/>
            <person name="Reski R."/>
            <person name="Grigoriev I."/>
            <person name="Quatrano R.S."/>
            <person name="Boore J.L."/>
        </authorList>
    </citation>
    <scope>NUCLEOTIDE SEQUENCE [LARGE SCALE GENOMIC DNA]</scope>
    <source>
        <strain evidence="6 7">cv. Gransden 2004</strain>
    </source>
</reference>
<proteinExistence type="predicted"/>
<feature type="repeat" description="ANK" evidence="3">
    <location>
        <begin position="337"/>
        <end position="359"/>
    </location>
</feature>
<evidence type="ECO:0000256" key="4">
    <source>
        <dbReference type="SAM" id="Phobius"/>
    </source>
</evidence>
<keyword evidence="4" id="KW-0472">Membrane</keyword>
<dbReference type="InterPro" id="IPR026961">
    <property type="entry name" value="PGG_dom"/>
</dbReference>
<protein>
    <recommendedName>
        <fullName evidence="5">PGG domain-containing protein</fullName>
    </recommendedName>
</protein>
<dbReference type="Pfam" id="PF12796">
    <property type="entry name" value="Ank_2"/>
    <property type="match status" value="4"/>
</dbReference>
<dbReference type="InterPro" id="IPR002110">
    <property type="entry name" value="Ankyrin_rpt"/>
</dbReference>
<evidence type="ECO:0000259" key="5">
    <source>
        <dbReference type="Pfam" id="PF13962"/>
    </source>
</evidence>
<organism evidence="6 7">
    <name type="scientific">Physcomitrium patens</name>
    <name type="common">Spreading-leaved earth moss</name>
    <name type="synonym">Physcomitrella patens</name>
    <dbReference type="NCBI Taxonomy" id="3218"/>
    <lineage>
        <taxon>Eukaryota</taxon>
        <taxon>Viridiplantae</taxon>
        <taxon>Streptophyta</taxon>
        <taxon>Embryophyta</taxon>
        <taxon>Bryophyta</taxon>
        <taxon>Bryophytina</taxon>
        <taxon>Bryopsida</taxon>
        <taxon>Funariidae</taxon>
        <taxon>Funariales</taxon>
        <taxon>Funariaceae</taxon>
        <taxon>Physcomitrium</taxon>
    </lineage>
</organism>
<reference evidence="6 7" key="2">
    <citation type="journal article" date="2018" name="Plant J.">
        <title>The Physcomitrella patens chromosome-scale assembly reveals moss genome structure and evolution.</title>
        <authorList>
            <person name="Lang D."/>
            <person name="Ullrich K.K."/>
            <person name="Murat F."/>
            <person name="Fuchs J."/>
            <person name="Jenkins J."/>
            <person name="Haas F.B."/>
            <person name="Piednoel M."/>
            <person name="Gundlach H."/>
            <person name="Van Bel M."/>
            <person name="Meyberg R."/>
            <person name="Vives C."/>
            <person name="Morata J."/>
            <person name="Symeonidi A."/>
            <person name="Hiss M."/>
            <person name="Muchero W."/>
            <person name="Kamisugi Y."/>
            <person name="Saleh O."/>
            <person name="Blanc G."/>
            <person name="Decker E.L."/>
            <person name="van Gessel N."/>
            <person name="Grimwood J."/>
            <person name="Hayes R.D."/>
            <person name="Graham S.W."/>
            <person name="Gunter L.E."/>
            <person name="McDaniel S.F."/>
            <person name="Hoernstein S.N.W."/>
            <person name="Larsson A."/>
            <person name="Li F.W."/>
            <person name="Perroud P.F."/>
            <person name="Phillips J."/>
            <person name="Ranjan P."/>
            <person name="Rokshar D.S."/>
            <person name="Rothfels C.J."/>
            <person name="Schneider L."/>
            <person name="Shu S."/>
            <person name="Stevenson D.W."/>
            <person name="Thummler F."/>
            <person name="Tillich M."/>
            <person name="Villarreal Aguilar J.C."/>
            <person name="Widiez T."/>
            <person name="Wong G.K."/>
            <person name="Wymore A."/>
            <person name="Zhang Y."/>
            <person name="Zimmer A.D."/>
            <person name="Quatrano R.S."/>
            <person name="Mayer K.F.X."/>
            <person name="Goodstein D."/>
            <person name="Casacuberta J.M."/>
            <person name="Vandepoele K."/>
            <person name="Reski R."/>
            <person name="Cuming A.C."/>
            <person name="Tuskan G.A."/>
            <person name="Maumus F."/>
            <person name="Salse J."/>
            <person name="Schmutz J."/>
            <person name="Rensing S.A."/>
        </authorList>
    </citation>
    <scope>NUCLEOTIDE SEQUENCE [LARGE SCALE GENOMIC DNA]</scope>
    <source>
        <strain evidence="6 7">cv. Gransden 2004</strain>
    </source>
</reference>
<dbReference type="PROSITE" id="PS50297">
    <property type="entry name" value="ANK_REP_REGION"/>
    <property type="match status" value="4"/>
</dbReference>
<feature type="repeat" description="ANK" evidence="3">
    <location>
        <begin position="231"/>
        <end position="253"/>
    </location>
</feature>
<evidence type="ECO:0000256" key="3">
    <source>
        <dbReference type="PROSITE-ProRule" id="PRU00023"/>
    </source>
</evidence>
<evidence type="ECO:0000256" key="1">
    <source>
        <dbReference type="ARBA" id="ARBA00022737"/>
    </source>
</evidence>
<keyword evidence="2 3" id="KW-0040">ANK repeat</keyword>
<dbReference type="PANTHER" id="PTHR24198">
    <property type="entry name" value="ANKYRIN REPEAT AND PROTEIN KINASE DOMAIN-CONTAINING PROTEIN"/>
    <property type="match status" value="1"/>
</dbReference>
<dbReference type="SMART" id="SM00248">
    <property type="entry name" value="ANK"/>
    <property type="match status" value="9"/>
</dbReference>
<keyword evidence="7" id="KW-1185">Reference proteome</keyword>
<keyword evidence="4" id="KW-0812">Transmembrane</keyword>
<evidence type="ECO:0000313" key="7">
    <source>
        <dbReference type="Proteomes" id="UP000006727"/>
    </source>
</evidence>
<dbReference type="Pfam" id="PF13962">
    <property type="entry name" value="PGG"/>
    <property type="match status" value="1"/>
</dbReference>
<name>A0A7I4D856_PHYPA</name>
<keyword evidence="1" id="KW-0677">Repeat</keyword>
<sequence length="762" mass="86645">MFLARLANVAHNTSEGEVRRLLEQVSTTGEERGWNSHGIQALFRMIEFNENTGALQALLARPELDVNYRNKENLTPLHVAAAKNREYAVKLLMERKDLDVNATAEFDLTPLHLAARLGHTRVLKQLFNDDDRLFLHSKTTHDFCALHLVAEGDEENLGPHLNSKRSSVEQRSTVVRLLRAEQERRGLIGFEHFKDVFGRTALHYAAMNGYVEMVRELLEYPHLNPNAVDNYGLTPLHLAVKKGHISVSCLLIQAHNIDLNCKAVFRHVRPQVPPLQYSNGSYMMHLFYPSMCDDNETYEIVNAGVTPLHIAAGGSHAEILRCLLESKCVNLHAVDFRGFTALHFAVMYGDIKVVKLLMDQPNVNLNCCDGEGLMPLLLAVERSRLDVVKFLLGDVTTTMPMPEDKLHISIKLLDIVTRHGSSGNGEIAHYLIDCIEDSVKNSEGNFDSNLVHWAVKHGNAKLMVLILFWRPEDANITNKKKETPLHLAILNGQTDLVSELCREQGWQLRAAEVDKAGAIPLDYAFDHGKEMLGIQRLLLYRQDVKEYVDRVFRYEMNTINALFVGAALFASITYVAWLQPPLGFVENYNFPMKSPPAPPDTYMVFAASNRINVKLFFIFNTISFVFSLVTIFRGVEALWSDRKKLHQGYVGRSLRQSFRHCYCHCTKASSAQIQKMAEFKEYITMYVLHFVTAQARTIFSKEHADCLIYTQMVAARLTIHFAIAISKSKFLARIEGCRILNTRHEHHWETSEVETTLQDLLY</sequence>
<dbReference type="Gene3D" id="1.25.40.20">
    <property type="entry name" value="Ankyrin repeat-containing domain"/>
    <property type="match status" value="4"/>
</dbReference>
<feature type="repeat" description="ANK" evidence="3">
    <location>
        <begin position="197"/>
        <end position="219"/>
    </location>
</feature>
<accession>A0A7I4D856</accession>
<dbReference type="InterPro" id="IPR036770">
    <property type="entry name" value="Ankyrin_rpt-contain_sf"/>
</dbReference>
<feature type="repeat" description="ANK" evidence="3">
    <location>
        <begin position="303"/>
        <end position="325"/>
    </location>
</feature>
<feature type="transmembrane region" description="Helical" evidence="4">
    <location>
        <begin position="559"/>
        <end position="577"/>
    </location>
</feature>
<evidence type="ECO:0000256" key="2">
    <source>
        <dbReference type="ARBA" id="ARBA00023043"/>
    </source>
</evidence>
<evidence type="ECO:0000313" key="6">
    <source>
        <dbReference type="EnsemblPlants" id="Pp3c3_11090V3.3"/>
    </source>
</evidence>
<dbReference type="AlphaFoldDB" id="A0A7I4D856"/>